<dbReference type="KEGG" id="ise:JBKA6_0016"/>
<gene>
    <name evidence="1" type="ORF">JBKA6_0016</name>
</gene>
<sequence length="580" mass="62298">MKSKILLFYLFVFQIISFTSCTKGVENGSDIDSLLSFSLNFEPFKNEGLDKEDINISIDSADSTKISVVLAYKKRELITKLVPTIQFIGKKITPSPDTITDFSKPVAFTITPEKGEAKTYIVTVSVSEPSSENKILSFKFEAAKNTSLSEDIKGVINPADSTKISVVLPVDKESLISSLIPTIEFVGETIDPLSLAAQNFTNPVNYVVTPEKGEAKTYTVTVSIPQLELEISSVEFEKSNNLTDDNISEFYEKLFIAKTPPRAKGKDVAVDASSNGYPAEFTIQTADIVENDVYVKLPYNSQHQPLTADATVIVTLGFKTAVDGVSSVLGDSDTSKTAITGNTADISFQISKDVFTKENLSVPATTVPTPIKQVIKFSKEGFADKVYTMHFKFLDLKSTECTIGQNDFKFTVNATGSINTVTNLTPVGTGAVTPTANSTIKAHYVTPSSEEGKGTEDKPFEFQLRKSPSDTSNPAGELKSSGVDASAYFKADALILPDGAYIEVSTETTACGSNDCNNVNPITGIKTGGSANSSTTDLKGPSTSGQKIEYKFIVVAQDGTSKKYYKLTINADAPPAAPAG</sequence>
<organism evidence="1 2">
    <name type="scientific">Ichthyobacterium seriolicida</name>
    <dbReference type="NCBI Taxonomy" id="242600"/>
    <lineage>
        <taxon>Bacteria</taxon>
        <taxon>Pseudomonadati</taxon>
        <taxon>Bacteroidota</taxon>
        <taxon>Flavobacteriia</taxon>
        <taxon>Flavobacteriales</taxon>
        <taxon>Ichthyobacteriaceae</taxon>
        <taxon>Ichthyobacterium</taxon>
    </lineage>
</organism>
<protein>
    <recommendedName>
        <fullName evidence="3">Pkd domain containing protein</fullName>
    </recommendedName>
</protein>
<name>A0A1J1DZE0_9FLAO</name>
<dbReference type="AlphaFoldDB" id="A0A1J1DZE0"/>
<proteinExistence type="predicted"/>
<dbReference type="RefSeq" id="WP_096684567.1">
    <property type="nucleotide sequence ID" value="NZ_AP014564.1"/>
</dbReference>
<dbReference type="PROSITE" id="PS51257">
    <property type="entry name" value="PROKAR_LIPOPROTEIN"/>
    <property type="match status" value="1"/>
</dbReference>
<reference evidence="1 2" key="1">
    <citation type="submission" date="2014-03" db="EMBL/GenBank/DDBJ databases">
        <title>complete genome sequence of Flavobacteriaceae bacterium JBKA-6.</title>
        <authorList>
            <person name="Takano T."/>
            <person name="Nakamura Y."/>
            <person name="Takuma S."/>
            <person name="Yasuike M."/>
            <person name="Matsuyama T."/>
            <person name="Sakai T."/>
            <person name="Fujiwara A."/>
            <person name="Kimoto K."/>
            <person name="Fukuda Y."/>
            <person name="Kondo H."/>
            <person name="Hirono I."/>
            <person name="Nakayasu C."/>
        </authorList>
    </citation>
    <scope>NUCLEOTIDE SEQUENCE [LARGE SCALE GENOMIC DNA]</scope>
    <source>
        <strain evidence="1 2">JBKA-6</strain>
    </source>
</reference>
<evidence type="ECO:0000313" key="1">
    <source>
        <dbReference type="EMBL" id="BAV94029.1"/>
    </source>
</evidence>
<evidence type="ECO:0008006" key="3">
    <source>
        <dbReference type="Google" id="ProtNLM"/>
    </source>
</evidence>
<keyword evidence="2" id="KW-1185">Reference proteome</keyword>
<evidence type="ECO:0000313" key="2">
    <source>
        <dbReference type="Proteomes" id="UP000243197"/>
    </source>
</evidence>
<dbReference type="Gene3D" id="2.60.40.2340">
    <property type="match status" value="2"/>
</dbReference>
<dbReference type="Proteomes" id="UP000243197">
    <property type="component" value="Chromosome"/>
</dbReference>
<dbReference type="OrthoDB" id="727829at2"/>
<dbReference type="EMBL" id="AP014564">
    <property type="protein sequence ID" value="BAV94029.1"/>
    <property type="molecule type" value="Genomic_DNA"/>
</dbReference>
<accession>A0A1J1DZE0</accession>